<reference evidence="3" key="2">
    <citation type="submission" date="2020-08" db="EMBL/GenBank/DDBJ databases">
        <title>Plant Genome Project.</title>
        <authorList>
            <person name="Zhang R.-G."/>
        </authorList>
    </citation>
    <scope>NUCLEOTIDE SEQUENCE</scope>
    <source>
        <strain evidence="3">Huo1</strain>
        <tissue evidence="3">Leaf</tissue>
    </source>
</reference>
<evidence type="ECO:0000313" key="4">
    <source>
        <dbReference type="Proteomes" id="UP000298416"/>
    </source>
</evidence>
<name>A0A8X8YRX3_SALSN</name>
<dbReference type="Proteomes" id="UP000298416">
    <property type="component" value="Unassembled WGS sequence"/>
</dbReference>
<gene>
    <name evidence="3" type="ORF">SASPL_100346</name>
</gene>
<protein>
    <submittedName>
        <fullName evidence="3">Uncharacterized protein</fullName>
    </submittedName>
</protein>
<evidence type="ECO:0000256" key="1">
    <source>
        <dbReference type="SAM" id="Coils"/>
    </source>
</evidence>
<evidence type="ECO:0000313" key="3">
    <source>
        <dbReference type="EMBL" id="KAG6435472.1"/>
    </source>
</evidence>
<keyword evidence="4" id="KW-1185">Reference proteome</keyword>
<comment type="caution">
    <text evidence="3">The sequence shown here is derived from an EMBL/GenBank/DDBJ whole genome shotgun (WGS) entry which is preliminary data.</text>
</comment>
<proteinExistence type="predicted"/>
<organism evidence="3">
    <name type="scientific">Salvia splendens</name>
    <name type="common">Scarlet sage</name>
    <dbReference type="NCBI Taxonomy" id="180675"/>
    <lineage>
        <taxon>Eukaryota</taxon>
        <taxon>Viridiplantae</taxon>
        <taxon>Streptophyta</taxon>
        <taxon>Embryophyta</taxon>
        <taxon>Tracheophyta</taxon>
        <taxon>Spermatophyta</taxon>
        <taxon>Magnoliopsida</taxon>
        <taxon>eudicotyledons</taxon>
        <taxon>Gunneridae</taxon>
        <taxon>Pentapetalae</taxon>
        <taxon>asterids</taxon>
        <taxon>lamiids</taxon>
        <taxon>Lamiales</taxon>
        <taxon>Lamiaceae</taxon>
        <taxon>Nepetoideae</taxon>
        <taxon>Mentheae</taxon>
        <taxon>Salviinae</taxon>
        <taxon>Salvia</taxon>
        <taxon>Salvia subgen. Calosphace</taxon>
        <taxon>core Calosphace</taxon>
    </lineage>
</organism>
<feature type="coiled-coil region" evidence="1">
    <location>
        <begin position="69"/>
        <end position="146"/>
    </location>
</feature>
<reference evidence="3" key="1">
    <citation type="submission" date="2018-01" db="EMBL/GenBank/DDBJ databases">
        <authorList>
            <person name="Mao J.F."/>
        </authorList>
    </citation>
    <scope>NUCLEOTIDE SEQUENCE</scope>
    <source>
        <strain evidence="3">Huo1</strain>
        <tissue evidence="3">Leaf</tissue>
    </source>
</reference>
<accession>A0A8X8YRX3</accession>
<sequence>MGCGESKHAVATQNTITKSNSRCIEKQDPKAAEIPKNGVTVAEDNAVKDSVILKKNEILAPNKMECEFVESEEEEVKKEKKEEAAAVAKIVHEKKEEIIKYEELEEENKEEVIKADVEERESAAVIEAVREREEVKEIKNEELKADKKDEVKADQDEVVSQQVGDTYSSFSAVEKISGDENGVVKEESKVAVAEEEGNKGKGGYAPVAADVKGN</sequence>
<keyword evidence="1" id="KW-0175">Coiled coil</keyword>
<evidence type="ECO:0000256" key="2">
    <source>
        <dbReference type="SAM" id="MobiDB-lite"/>
    </source>
</evidence>
<feature type="region of interest" description="Disordered" evidence="2">
    <location>
        <begin position="193"/>
        <end position="214"/>
    </location>
</feature>
<dbReference type="AlphaFoldDB" id="A0A8X8YRX3"/>
<dbReference type="EMBL" id="PNBA02000001">
    <property type="protein sequence ID" value="KAG6435472.1"/>
    <property type="molecule type" value="Genomic_DNA"/>
</dbReference>